<reference evidence="2 3" key="1">
    <citation type="submission" date="2018-08" db="EMBL/GenBank/DDBJ databases">
        <title>Paraburkholderia sp. DHOM06 isolated from forest soil.</title>
        <authorList>
            <person name="Gao Z.-H."/>
            <person name="Qiu L.-H."/>
        </authorList>
    </citation>
    <scope>NUCLEOTIDE SEQUENCE [LARGE SCALE GENOMIC DNA]</scope>
    <source>
        <strain evidence="2 3">DHOM06</strain>
    </source>
</reference>
<dbReference type="InterPro" id="IPR001387">
    <property type="entry name" value="Cro/C1-type_HTH"/>
</dbReference>
<feature type="domain" description="HTH cro/C1-type" evidence="1">
    <location>
        <begin position="6"/>
        <end position="51"/>
    </location>
</feature>
<dbReference type="SUPFAM" id="SSF47413">
    <property type="entry name" value="lambda repressor-like DNA-binding domains"/>
    <property type="match status" value="1"/>
</dbReference>
<evidence type="ECO:0000313" key="2">
    <source>
        <dbReference type="EMBL" id="RDU96682.1"/>
    </source>
</evidence>
<dbReference type="OrthoDB" id="9133835at2"/>
<name>A0A3D8JV60_9BURK</name>
<gene>
    <name evidence="2" type="ORF">DWV00_22025</name>
</gene>
<dbReference type="Proteomes" id="UP000256838">
    <property type="component" value="Unassembled WGS sequence"/>
</dbReference>
<dbReference type="RefSeq" id="WP_115535736.1">
    <property type="nucleotide sequence ID" value="NZ_QRGA01000013.1"/>
</dbReference>
<accession>A0A3D8JV60</accession>
<sequence>MDIAELLDAAKRKKKTLGAVADGLGVHQNRLSEWRKGTYKPDATTIAQLAEMAELPIFETVAQVEASLDHSQAAAVWERALGKLRAAGVAATVILGLAIYSMTPKNASAAVTNFVTPSPVEAATALKTGPNSVRVMSNHINQSSSTGPSPP</sequence>
<evidence type="ECO:0000313" key="3">
    <source>
        <dbReference type="Proteomes" id="UP000256838"/>
    </source>
</evidence>
<evidence type="ECO:0000259" key="1">
    <source>
        <dbReference type="PROSITE" id="PS50943"/>
    </source>
</evidence>
<dbReference type="CDD" id="cd00093">
    <property type="entry name" value="HTH_XRE"/>
    <property type="match status" value="1"/>
</dbReference>
<proteinExistence type="predicted"/>
<dbReference type="EMBL" id="QRGA01000013">
    <property type="protein sequence ID" value="RDU96682.1"/>
    <property type="molecule type" value="Genomic_DNA"/>
</dbReference>
<comment type="caution">
    <text evidence="2">The sequence shown here is derived from an EMBL/GenBank/DDBJ whole genome shotgun (WGS) entry which is preliminary data.</text>
</comment>
<keyword evidence="3" id="KW-1185">Reference proteome</keyword>
<dbReference type="InterPro" id="IPR010982">
    <property type="entry name" value="Lambda_DNA-bd_dom_sf"/>
</dbReference>
<dbReference type="SMART" id="SM00530">
    <property type="entry name" value="HTH_XRE"/>
    <property type="match status" value="1"/>
</dbReference>
<dbReference type="Pfam" id="PF01381">
    <property type="entry name" value="HTH_3"/>
    <property type="match status" value="1"/>
</dbReference>
<organism evidence="2 3">
    <name type="scientific">Trinickia dinghuensis</name>
    <dbReference type="NCBI Taxonomy" id="2291023"/>
    <lineage>
        <taxon>Bacteria</taxon>
        <taxon>Pseudomonadati</taxon>
        <taxon>Pseudomonadota</taxon>
        <taxon>Betaproteobacteria</taxon>
        <taxon>Burkholderiales</taxon>
        <taxon>Burkholderiaceae</taxon>
        <taxon>Trinickia</taxon>
    </lineage>
</organism>
<dbReference type="AlphaFoldDB" id="A0A3D8JV60"/>
<dbReference type="PROSITE" id="PS50943">
    <property type="entry name" value="HTH_CROC1"/>
    <property type="match status" value="1"/>
</dbReference>
<protein>
    <submittedName>
        <fullName evidence="2">XRE family transcriptional regulator</fullName>
    </submittedName>
</protein>
<dbReference type="Gene3D" id="1.10.260.40">
    <property type="entry name" value="lambda repressor-like DNA-binding domains"/>
    <property type="match status" value="1"/>
</dbReference>
<dbReference type="GO" id="GO:0003677">
    <property type="term" value="F:DNA binding"/>
    <property type="evidence" value="ECO:0007669"/>
    <property type="project" value="InterPro"/>
</dbReference>